<organism evidence="2">
    <name type="scientific">mine drainage metagenome</name>
    <dbReference type="NCBI Taxonomy" id="410659"/>
    <lineage>
        <taxon>unclassified sequences</taxon>
        <taxon>metagenomes</taxon>
        <taxon>ecological metagenomes</taxon>
    </lineage>
</organism>
<dbReference type="SUPFAM" id="SSF159888">
    <property type="entry name" value="YdhG-like"/>
    <property type="match status" value="1"/>
</dbReference>
<evidence type="ECO:0000256" key="1">
    <source>
        <dbReference type="SAM" id="MobiDB-lite"/>
    </source>
</evidence>
<feature type="region of interest" description="Disordered" evidence="1">
    <location>
        <begin position="1"/>
        <end position="67"/>
    </location>
</feature>
<reference evidence="2" key="1">
    <citation type="submission" date="2013-08" db="EMBL/GenBank/DDBJ databases">
        <authorList>
            <person name="Mendez C."/>
            <person name="Richter M."/>
            <person name="Ferrer M."/>
            <person name="Sanchez J."/>
        </authorList>
    </citation>
    <scope>NUCLEOTIDE SEQUENCE</scope>
</reference>
<reference evidence="2" key="2">
    <citation type="journal article" date="2014" name="ISME J.">
        <title>Microbial stratification in low pH oxic and suboxic macroscopic growths along an acid mine drainage.</title>
        <authorList>
            <person name="Mendez-Garcia C."/>
            <person name="Mesa V."/>
            <person name="Sprenger R.R."/>
            <person name="Richter M."/>
            <person name="Diez M.S."/>
            <person name="Solano J."/>
            <person name="Bargiela R."/>
            <person name="Golyshina O.V."/>
            <person name="Manteca A."/>
            <person name="Ramos J.L."/>
            <person name="Gallego J.R."/>
            <person name="Llorente I."/>
            <person name="Martins Dos Santos V.A."/>
            <person name="Jensen O.N."/>
            <person name="Pelaez A.I."/>
            <person name="Sanchez J."/>
            <person name="Ferrer M."/>
        </authorList>
    </citation>
    <scope>NUCLEOTIDE SEQUENCE</scope>
</reference>
<evidence type="ECO:0000313" key="2">
    <source>
        <dbReference type="EMBL" id="EQD47186.1"/>
    </source>
</evidence>
<accession>T0ZG62</accession>
<protein>
    <submittedName>
        <fullName evidence="2">Protein containing DUF1801</fullName>
    </submittedName>
</protein>
<dbReference type="Gene3D" id="3.90.1150.200">
    <property type="match status" value="1"/>
</dbReference>
<dbReference type="AlphaFoldDB" id="T0ZG62"/>
<sequence>MAGSPGSVGRSARTHRTGFKEIERSRRVMVAKKPGSERPNVTSPSFSAAERAAMRARAKELKAQASKEGDERELIAKIAEMQPSSRAMAERLHRIIHSAAPDLSARTWYGMPAYAKNGQVVCFFQPAEKFGTRYSTIGFSDEAKLDDGHMWPTAFALTRLDAAEEARIVALLKQAVG</sequence>
<dbReference type="EMBL" id="AUZY01008145">
    <property type="protein sequence ID" value="EQD47186.1"/>
    <property type="molecule type" value="Genomic_DNA"/>
</dbReference>
<proteinExistence type="predicted"/>
<gene>
    <name evidence="2" type="ORF">B1B_12435</name>
</gene>
<comment type="caution">
    <text evidence="2">The sequence shown here is derived from an EMBL/GenBank/DDBJ whole genome shotgun (WGS) entry which is preliminary data.</text>
</comment>
<name>T0ZG62_9ZZZZ</name>
<feature type="compositionally biased region" description="Basic and acidic residues" evidence="1">
    <location>
        <begin position="57"/>
        <end position="67"/>
    </location>
</feature>